<feature type="region of interest" description="Disordered" evidence="1">
    <location>
        <begin position="158"/>
        <end position="189"/>
    </location>
</feature>
<organism evidence="2">
    <name type="scientific">Ananas comosus var. bracteatus</name>
    <name type="common">red pineapple</name>
    <dbReference type="NCBI Taxonomy" id="296719"/>
    <lineage>
        <taxon>Eukaryota</taxon>
        <taxon>Viridiplantae</taxon>
        <taxon>Streptophyta</taxon>
        <taxon>Embryophyta</taxon>
        <taxon>Tracheophyta</taxon>
        <taxon>Spermatophyta</taxon>
        <taxon>Magnoliopsida</taxon>
        <taxon>Liliopsida</taxon>
        <taxon>Poales</taxon>
        <taxon>Bromeliaceae</taxon>
        <taxon>Bromelioideae</taxon>
        <taxon>Ananas</taxon>
    </lineage>
</organism>
<accession>A0A6V7PZW6</accession>
<evidence type="ECO:0000313" key="2">
    <source>
        <dbReference type="EMBL" id="CAD1836196.1"/>
    </source>
</evidence>
<feature type="compositionally biased region" description="Low complexity" evidence="1">
    <location>
        <begin position="177"/>
        <end position="187"/>
    </location>
</feature>
<proteinExistence type="predicted"/>
<gene>
    <name evidence="2" type="ORF">CB5_LOCUS19407</name>
</gene>
<feature type="compositionally biased region" description="Basic and acidic residues" evidence="1">
    <location>
        <begin position="63"/>
        <end position="76"/>
    </location>
</feature>
<feature type="compositionally biased region" description="Basic and acidic residues" evidence="1">
    <location>
        <begin position="40"/>
        <end position="54"/>
    </location>
</feature>
<dbReference type="AlphaFoldDB" id="A0A6V7PZW6"/>
<feature type="compositionally biased region" description="Basic and acidic residues" evidence="1">
    <location>
        <begin position="83"/>
        <end position="95"/>
    </location>
</feature>
<protein>
    <submittedName>
        <fullName evidence="2">Uncharacterized protein</fullName>
    </submittedName>
</protein>
<reference evidence="2" key="1">
    <citation type="submission" date="2020-07" db="EMBL/GenBank/DDBJ databases">
        <authorList>
            <person name="Lin J."/>
        </authorList>
    </citation>
    <scope>NUCLEOTIDE SEQUENCE</scope>
</reference>
<dbReference type="PANTHER" id="PTHR36756">
    <property type="entry name" value="EXPRESSED PROTEIN"/>
    <property type="match status" value="1"/>
</dbReference>
<feature type="compositionally biased region" description="Basic and acidic residues" evidence="1">
    <location>
        <begin position="103"/>
        <end position="115"/>
    </location>
</feature>
<feature type="compositionally biased region" description="Polar residues" evidence="1">
    <location>
        <begin position="24"/>
        <end position="37"/>
    </location>
</feature>
<dbReference type="EMBL" id="LR862153">
    <property type="protein sequence ID" value="CAD1836196.1"/>
    <property type="molecule type" value="Genomic_DNA"/>
</dbReference>
<evidence type="ECO:0000256" key="1">
    <source>
        <dbReference type="SAM" id="MobiDB-lite"/>
    </source>
</evidence>
<sequence>MAEVISNPDAGMKRRLPAWMLQAKSENGGRNTENGNKTGRKSETLHDNQDEVKPAIRKHKRRMPETADPGKLEILQKCRTKQRNNDSRAKDEGRSKVVACNTKNDEDSRMVNGRDAKKKCKLKRMMREMEMETSSPGKSDDEVDLSVEDLMSIAEEYVNADKEKQCKSSTAKEPNSEAHSSSLSVSSNTNLERLAQDAASSKALSKCSVIKSSLYFTGSQPSEVKNPVDELCSTNIRAMGDPARDMLDLFLGPLLRESSVKEQKTEAVETLSGLTTYGINKQDTSREVRRGEEPVMKKKSSLKDKVALFLD</sequence>
<feature type="region of interest" description="Disordered" evidence="1">
    <location>
        <begin position="1"/>
        <end position="120"/>
    </location>
</feature>
<dbReference type="PANTHER" id="PTHR36756:SF1">
    <property type="entry name" value="EXPRESSED PROTEIN"/>
    <property type="match status" value="1"/>
</dbReference>
<name>A0A6V7PZW6_ANACO</name>